<keyword evidence="4" id="KW-0812">Transmembrane</keyword>
<evidence type="ECO:0000256" key="4">
    <source>
        <dbReference type="SAM" id="Phobius"/>
    </source>
</evidence>
<feature type="region of interest" description="Disordered" evidence="3">
    <location>
        <begin position="1"/>
        <end position="24"/>
    </location>
</feature>
<protein>
    <recommendedName>
        <fullName evidence="7">Tat pathway signal sequence</fullName>
    </recommendedName>
</protein>
<accession>A0A370TRD6</accession>
<evidence type="ECO:0000256" key="3">
    <source>
        <dbReference type="SAM" id="MobiDB-lite"/>
    </source>
</evidence>
<dbReference type="OrthoDB" id="3687641at2759"/>
<feature type="transmembrane region" description="Helical" evidence="4">
    <location>
        <begin position="35"/>
        <end position="58"/>
    </location>
</feature>
<reference evidence="5 6" key="1">
    <citation type="journal article" date="2018" name="IMA Fungus">
        <title>IMA Genome-F 9: Draft genome sequence of Annulohypoxylon stygium, Aspergillus mulundensis, Berkeleyomyces basicola (syn. Thielaviopsis basicola), Ceratocystis smalleyi, two Cercospora beticola strains, Coleophoma cylindrospora, Fusarium fracticaudum, Phialophora cf. hyalina, and Morchella septimelata.</title>
        <authorList>
            <person name="Wingfield B.D."/>
            <person name="Bills G.F."/>
            <person name="Dong Y."/>
            <person name="Huang W."/>
            <person name="Nel W.J."/>
            <person name="Swalarsk-Parry B.S."/>
            <person name="Vaghefi N."/>
            <person name="Wilken P.M."/>
            <person name="An Z."/>
            <person name="de Beer Z.W."/>
            <person name="De Vos L."/>
            <person name="Chen L."/>
            <person name="Duong T.A."/>
            <person name="Gao Y."/>
            <person name="Hammerbacher A."/>
            <person name="Kikkert J.R."/>
            <person name="Li Y."/>
            <person name="Li H."/>
            <person name="Li K."/>
            <person name="Li Q."/>
            <person name="Liu X."/>
            <person name="Ma X."/>
            <person name="Naidoo K."/>
            <person name="Pethybridge S.J."/>
            <person name="Sun J."/>
            <person name="Steenkamp E.T."/>
            <person name="van der Nest M.A."/>
            <person name="van Wyk S."/>
            <person name="Wingfield M.J."/>
            <person name="Xiong C."/>
            <person name="Yue Q."/>
            <person name="Zhang X."/>
        </authorList>
    </citation>
    <scope>NUCLEOTIDE SEQUENCE [LARGE SCALE GENOMIC DNA]</scope>
    <source>
        <strain evidence="5 6">BP 5553</strain>
    </source>
</reference>
<gene>
    <name evidence="5" type="ORF">BP5553_05514</name>
</gene>
<evidence type="ECO:0008006" key="7">
    <source>
        <dbReference type="Google" id="ProtNLM"/>
    </source>
</evidence>
<dbReference type="GeneID" id="43598363"/>
<dbReference type="InterPro" id="IPR021765">
    <property type="entry name" value="UstYa-like"/>
</dbReference>
<comment type="caution">
    <text evidence="5">The sequence shown here is derived from an EMBL/GenBank/DDBJ whole genome shotgun (WGS) entry which is preliminary data.</text>
</comment>
<dbReference type="AlphaFoldDB" id="A0A370TRD6"/>
<organism evidence="5 6">
    <name type="scientific">Venustampulla echinocandica</name>
    <dbReference type="NCBI Taxonomy" id="2656787"/>
    <lineage>
        <taxon>Eukaryota</taxon>
        <taxon>Fungi</taxon>
        <taxon>Dikarya</taxon>
        <taxon>Ascomycota</taxon>
        <taxon>Pezizomycotina</taxon>
        <taxon>Leotiomycetes</taxon>
        <taxon>Helotiales</taxon>
        <taxon>Pleuroascaceae</taxon>
        <taxon>Venustampulla</taxon>
    </lineage>
</organism>
<evidence type="ECO:0000256" key="2">
    <source>
        <dbReference type="ARBA" id="ARBA00035112"/>
    </source>
</evidence>
<evidence type="ECO:0000256" key="1">
    <source>
        <dbReference type="ARBA" id="ARBA00004685"/>
    </source>
</evidence>
<comment type="similarity">
    <text evidence="2">Belongs to the ustYa family.</text>
</comment>
<dbReference type="EMBL" id="NPIC01000003">
    <property type="protein sequence ID" value="RDL38081.1"/>
    <property type="molecule type" value="Genomic_DNA"/>
</dbReference>
<dbReference type="STRING" id="2656787.A0A370TRD6"/>
<proteinExistence type="inferred from homology"/>
<keyword evidence="4" id="KW-1133">Transmembrane helix</keyword>
<comment type="pathway">
    <text evidence="1">Mycotoxin biosynthesis.</text>
</comment>
<keyword evidence="4" id="KW-0472">Membrane</keyword>
<dbReference type="Proteomes" id="UP000254866">
    <property type="component" value="Unassembled WGS sequence"/>
</dbReference>
<dbReference type="PANTHER" id="PTHR33365:SF4">
    <property type="entry name" value="CYCLOCHLOROTINE BIOSYNTHESIS PROTEIN O"/>
    <property type="match status" value="1"/>
</dbReference>
<keyword evidence="6" id="KW-1185">Reference proteome</keyword>
<dbReference type="PANTHER" id="PTHR33365">
    <property type="entry name" value="YALI0B05434P"/>
    <property type="match status" value="1"/>
</dbReference>
<dbReference type="GO" id="GO:0043386">
    <property type="term" value="P:mycotoxin biosynthetic process"/>
    <property type="evidence" value="ECO:0007669"/>
    <property type="project" value="InterPro"/>
</dbReference>
<dbReference type="RefSeq" id="XP_031870737.1">
    <property type="nucleotide sequence ID" value="XM_032014137.1"/>
</dbReference>
<evidence type="ECO:0000313" key="6">
    <source>
        <dbReference type="Proteomes" id="UP000254866"/>
    </source>
</evidence>
<name>A0A370TRD6_9HELO</name>
<sequence>MTHNQYVPLEDESEKGESDSFVPHETVKPRPLNRVLGIISSWFWVVSTLSFAILSLILTVQLRSSHKVFGTYESGFRTEIDSLQSQIELHEASFSGGLKLDENRTLYHDIDSTKPQYSGWPSEELDANWNQLLSSLDLDLGEDEAQDVKYGTGRNPHTGMYRISLDVYHSLHCLDTVRRGLDPHYYHPDMKLPYTYRMHIDHCIDYLRQGITCNSDLTPLAYLWEDDQDGFFPLFGMTRTCRNFEKIQDWTRKRIPNDEEHQSWVAEWGS</sequence>
<dbReference type="Pfam" id="PF11807">
    <property type="entry name" value="UstYa"/>
    <property type="match status" value="1"/>
</dbReference>
<evidence type="ECO:0000313" key="5">
    <source>
        <dbReference type="EMBL" id="RDL38081.1"/>
    </source>
</evidence>